<sequence>MPRYDALQGDTTVDVLVIGGGLIGLTTALLLARDGAQVALIEAQRIGSRTSGHTTGKVTSQHGAIYATLVARHGTAKARQYATANQAAVEQVAALIDAEGIDCEFLRTPAYVYSTKSADALDSEAAAASSLGLPAHLVDAAEVGVPAAAALRFDNQVQLHPVRYLAGLATAFERTGGRIFEHTRAVKVDEKDGAVHVSTEKGGVITAYQAVLATLLPIGITGAYFARTRPKQSHGIAVRLPVEAPTGMAISVDSPTHSTRPWPGGGPNGLIVVGSDHEVGSTNETGAAYQSLVDWVNSTWNAAIEPEYRWSAHDYSTPDLLPYVGRSPGSRSIFVATGMHKWGLSNGTVAAGIINDLIAGRDHPAADLYDATRFGDTRAVAKLITDNLKVGKNFTLGHAQRILRGGLDHLEAGQGGLLKTGNGTIGGYRDQDGNLHTIKPICTHLGCPLTWNTADTTWDCSCHGSRFDPDGEILDGPATTPLEAPTTDA</sequence>
<evidence type="ECO:0000313" key="8">
    <source>
        <dbReference type="Proteomes" id="UP001500542"/>
    </source>
</evidence>
<dbReference type="PRINTS" id="PR00162">
    <property type="entry name" value="RIESKE"/>
</dbReference>
<evidence type="ECO:0000256" key="5">
    <source>
        <dbReference type="ARBA" id="ARBA00023157"/>
    </source>
</evidence>
<dbReference type="EMBL" id="BAAAHK010000003">
    <property type="protein sequence ID" value="GAA0928090.1"/>
    <property type="molecule type" value="Genomic_DNA"/>
</dbReference>
<keyword evidence="3" id="KW-0408">Iron</keyword>
<dbReference type="PROSITE" id="PS51296">
    <property type="entry name" value="RIESKE"/>
    <property type="match status" value="1"/>
</dbReference>
<dbReference type="PANTHER" id="PTHR13847">
    <property type="entry name" value="SARCOSINE DEHYDROGENASE-RELATED"/>
    <property type="match status" value="1"/>
</dbReference>
<evidence type="ECO:0000256" key="2">
    <source>
        <dbReference type="ARBA" id="ARBA00022723"/>
    </source>
</evidence>
<dbReference type="InterPro" id="IPR006076">
    <property type="entry name" value="FAD-dep_OxRdtase"/>
</dbReference>
<dbReference type="SUPFAM" id="SSF50022">
    <property type="entry name" value="ISP domain"/>
    <property type="match status" value="1"/>
</dbReference>
<accession>A0ABN1PH22</accession>
<proteinExistence type="predicted"/>
<evidence type="ECO:0000256" key="1">
    <source>
        <dbReference type="ARBA" id="ARBA00022714"/>
    </source>
</evidence>
<dbReference type="InterPro" id="IPR017941">
    <property type="entry name" value="Rieske_2Fe-2S"/>
</dbReference>
<dbReference type="InterPro" id="IPR036188">
    <property type="entry name" value="FAD/NAD-bd_sf"/>
</dbReference>
<keyword evidence="4" id="KW-0411">Iron-sulfur</keyword>
<dbReference type="Pfam" id="PF01266">
    <property type="entry name" value="DAO"/>
    <property type="match status" value="1"/>
</dbReference>
<dbReference type="SUPFAM" id="SSF51905">
    <property type="entry name" value="FAD/NAD(P)-binding domain"/>
    <property type="match status" value="1"/>
</dbReference>
<dbReference type="PANTHER" id="PTHR13847:SF274">
    <property type="entry name" value="RIESKE 2FE-2S IRON-SULFUR PROTEIN YHFW-RELATED"/>
    <property type="match status" value="1"/>
</dbReference>
<dbReference type="Gene3D" id="3.30.9.10">
    <property type="entry name" value="D-Amino Acid Oxidase, subunit A, domain 2"/>
    <property type="match status" value="1"/>
</dbReference>
<evidence type="ECO:0000256" key="3">
    <source>
        <dbReference type="ARBA" id="ARBA00023004"/>
    </source>
</evidence>
<gene>
    <name evidence="7" type="ORF">GCM10009554_09400</name>
</gene>
<reference evidence="7 8" key="1">
    <citation type="journal article" date="2019" name="Int. J. Syst. Evol. Microbiol.">
        <title>The Global Catalogue of Microorganisms (GCM) 10K type strain sequencing project: providing services to taxonomists for standard genome sequencing and annotation.</title>
        <authorList>
            <consortium name="The Broad Institute Genomics Platform"/>
            <consortium name="The Broad Institute Genome Sequencing Center for Infectious Disease"/>
            <person name="Wu L."/>
            <person name="Ma J."/>
        </authorList>
    </citation>
    <scope>NUCLEOTIDE SEQUENCE [LARGE SCALE GENOMIC DNA]</scope>
    <source>
        <strain evidence="7 8">JCM 10977</strain>
    </source>
</reference>
<keyword evidence="5" id="KW-1015">Disulfide bond</keyword>
<name>A0ABN1PH22_9ACTN</name>
<dbReference type="Gene3D" id="2.102.10.10">
    <property type="entry name" value="Rieske [2Fe-2S] iron-sulphur domain"/>
    <property type="match status" value="1"/>
</dbReference>
<keyword evidence="1" id="KW-0001">2Fe-2S</keyword>
<evidence type="ECO:0000256" key="4">
    <source>
        <dbReference type="ARBA" id="ARBA00023014"/>
    </source>
</evidence>
<keyword evidence="2" id="KW-0479">Metal-binding</keyword>
<protein>
    <submittedName>
        <fullName evidence="7">FAD-dependent oxidoreductase</fullName>
    </submittedName>
</protein>
<dbReference type="InterPro" id="IPR036922">
    <property type="entry name" value="Rieske_2Fe-2S_sf"/>
</dbReference>
<comment type="caution">
    <text evidence="7">The sequence shown here is derived from an EMBL/GenBank/DDBJ whole genome shotgun (WGS) entry which is preliminary data.</text>
</comment>
<keyword evidence="8" id="KW-1185">Reference proteome</keyword>
<dbReference type="InterPro" id="IPR005805">
    <property type="entry name" value="Rieske_Fe-S_prot_C"/>
</dbReference>
<dbReference type="Proteomes" id="UP001500542">
    <property type="component" value="Unassembled WGS sequence"/>
</dbReference>
<dbReference type="Gene3D" id="3.50.50.60">
    <property type="entry name" value="FAD/NAD(P)-binding domain"/>
    <property type="match status" value="1"/>
</dbReference>
<organism evidence="7 8">
    <name type="scientific">Kribbella koreensis</name>
    <dbReference type="NCBI Taxonomy" id="57909"/>
    <lineage>
        <taxon>Bacteria</taxon>
        <taxon>Bacillati</taxon>
        <taxon>Actinomycetota</taxon>
        <taxon>Actinomycetes</taxon>
        <taxon>Propionibacteriales</taxon>
        <taxon>Kribbellaceae</taxon>
        <taxon>Kribbella</taxon>
    </lineage>
</organism>
<evidence type="ECO:0000259" key="6">
    <source>
        <dbReference type="PROSITE" id="PS51296"/>
    </source>
</evidence>
<dbReference type="Pfam" id="PF00355">
    <property type="entry name" value="Rieske"/>
    <property type="match status" value="1"/>
</dbReference>
<feature type="domain" description="Rieske" evidence="6">
    <location>
        <begin position="402"/>
        <end position="489"/>
    </location>
</feature>
<evidence type="ECO:0000313" key="7">
    <source>
        <dbReference type="EMBL" id="GAA0928090.1"/>
    </source>
</evidence>